<evidence type="ECO:0000256" key="25">
    <source>
        <dbReference type="ARBA" id="ARBA00049902"/>
    </source>
</evidence>
<comment type="similarity">
    <text evidence="4">In the N-terminal section; belongs to the glycosyltransferase 51 family.</text>
</comment>
<keyword evidence="17" id="KW-0573">Peptidoglycan synthesis</keyword>
<dbReference type="EC" id="3.4.16.4" evidence="5"/>
<keyword evidence="7" id="KW-1003">Cell membrane</keyword>
<dbReference type="Pfam" id="PF17092">
    <property type="entry name" value="PCB_OB"/>
    <property type="match status" value="1"/>
</dbReference>
<evidence type="ECO:0000256" key="16">
    <source>
        <dbReference type="ARBA" id="ARBA00022968"/>
    </source>
</evidence>
<dbReference type="InterPro" id="IPR036950">
    <property type="entry name" value="PBP_transglycosylase"/>
</dbReference>
<evidence type="ECO:0000259" key="30">
    <source>
        <dbReference type="Pfam" id="PF17092"/>
    </source>
</evidence>
<evidence type="ECO:0000256" key="27">
    <source>
        <dbReference type="SAM" id="Phobius"/>
    </source>
</evidence>
<protein>
    <recommendedName>
        <fullName evidence="6">Penicillin-binding protein 1A</fullName>
        <ecNumber evidence="24">2.4.99.28</ecNumber>
        <ecNumber evidence="5">3.4.16.4</ecNumber>
    </recommendedName>
</protein>
<dbReference type="Gene3D" id="2.40.50.140">
    <property type="entry name" value="Nucleic acid-binding proteins"/>
    <property type="match status" value="1"/>
</dbReference>
<evidence type="ECO:0000256" key="17">
    <source>
        <dbReference type="ARBA" id="ARBA00022984"/>
    </source>
</evidence>
<keyword evidence="14" id="KW-0378">Hydrolase</keyword>
<dbReference type="AlphaFoldDB" id="A0A3M8RGH5"/>
<dbReference type="OrthoDB" id="9766909at2"/>
<dbReference type="NCBIfam" id="TIGR02074">
    <property type="entry name" value="PBP_1a_fam"/>
    <property type="match status" value="1"/>
</dbReference>
<evidence type="ECO:0000256" key="24">
    <source>
        <dbReference type="ARBA" id="ARBA00044770"/>
    </source>
</evidence>
<evidence type="ECO:0000256" key="5">
    <source>
        <dbReference type="ARBA" id="ARBA00012448"/>
    </source>
</evidence>
<dbReference type="EC" id="2.4.99.28" evidence="24"/>
<dbReference type="GO" id="GO:0071555">
    <property type="term" value="P:cell wall organization"/>
    <property type="evidence" value="ECO:0007669"/>
    <property type="project" value="UniProtKB-KW"/>
</dbReference>
<keyword evidence="15" id="KW-0133">Cell shape</keyword>
<dbReference type="InterPro" id="IPR050396">
    <property type="entry name" value="Glycosyltr_51/Transpeptidase"/>
</dbReference>
<sequence>MANRNTTRKQAPKAHGRHWGRWILLILLLIFLNIGIGVGIYTYRIWQTLPPVHELKEWRPDEPLRIYAANGELLQVVGPQMRYALPITRIPVKLQDAFIAAENAHFYSDNPLYYPVSYTGILRAAVVDLIHMAPVQGASTIPEQVARNFYLTPQKTISRKVAEILLAYKLSMHFTHQQILELYLNKIYLGEGAYGVQAAARIYYGKNVNQLTLGEMATLAGLPPAPSYLNPVVNPKLAEKRRAYVLKRMEKLGFITADEAAAARAEPILSQFHATASNSAPYVTDWIANWLSQQFGPDFTYRSGLKVYTTILPKAQAAANEAVAVGLENYDMGLSSMDSKAYRGPVAQLSGAALQSALAGKRPAMLPPHDPANLQWGVVTAADAGSASVSLEGKHSVTLSLKDVNWARAKRGAPQPKAVNQVLHAGDLIWLRPYVHAVTAGAGQEWGANVWSSGGPNSGWQLTQIPQVQGALVSLNSRTGAIHALVGGFSYELSHFNRAVFAYRQPGSGFKPFVYAAAMDAPALLAAGNSTYLTPQTPIPDTPLSITLPTGQIYSPTNYSNQYSNTPIPVWADLAYSHNVPSVRILMDIGIPYAVQYVQRFGLPAQQIPAVPSMVLGSGDYTPLQLARGYAVFSSGGFLPTPYLITKIVNSRGTQISLMNCPLGYAPPPQQTAIPPGVAYLMTQMMQQVIKIGTGVAAQSLGRNDIAGKTGTTNNENNAWFNGFSPRITTSVWVGYDDNRTMGRWAAGAREALPIWIHYMRTAMAGEPDIGFFRPPDVVSAATASDSSAGRRQIGVSDYLAGYPPIAAPAAPTASTESGTGTDLGTHLLNTIKSLF</sequence>
<comment type="similarity">
    <text evidence="3">In the C-terminal section; belongs to the transpeptidase family.</text>
</comment>
<dbReference type="InterPro" id="IPR001460">
    <property type="entry name" value="PCN-bd_Tpept"/>
</dbReference>
<dbReference type="EMBL" id="RIZI01000132">
    <property type="protein sequence ID" value="RNF67649.1"/>
    <property type="molecule type" value="Genomic_DNA"/>
</dbReference>
<evidence type="ECO:0000256" key="11">
    <source>
        <dbReference type="ARBA" id="ARBA00022676"/>
    </source>
</evidence>
<evidence type="ECO:0000256" key="13">
    <source>
        <dbReference type="ARBA" id="ARBA00022692"/>
    </source>
</evidence>
<keyword evidence="19 27" id="KW-0472">Membrane</keyword>
<comment type="caution">
    <text evidence="31">The sequence shown here is derived from an EMBL/GenBank/DDBJ whole genome shotgun (WGS) entry which is preliminary data.</text>
</comment>
<dbReference type="Gene3D" id="1.10.3810.10">
    <property type="entry name" value="Biosynthetic peptidoglycan transglycosylase-like"/>
    <property type="match status" value="1"/>
</dbReference>
<keyword evidence="10" id="KW-0645">Protease</keyword>
<dbReference type="GO" id="GO:0030288">
    <property type="term" value="C:outer membrane-bounded periplasmic space"/>
    <property type="evidence" value="ECO:0007669"/>
    <property type="project" value="TreeGrafter"/>
</dbReference>
<evidence type="ECO:0000256" key="10">
    <source>
        <dbReference type="ARBA" id="ARBA00022670"/>
    </source>
</evidence>
<dbReference type="GO" id="GO:0008955">
    <property type="term" value="F:peptidoglycan glycosyltransferase activity"/>
    <property type="evidence" value="ECO:0007669"/>
    <property type="project" value="UniProtKB-EC"/>
</dbReference>
<evidence type="ECO:0000256" key="14">
    <source>
        <dbReference type="ARBA" id="ARBA00022801"/>
    </source>
</evidence>
<keyword evidence="12" id="KW-0808">Transferase</keyword>
<dbReference type="InterPro" id="IPR001264">
    <property type="entry name" value="Glyco_trans_51"/>
</dbReference>
<dbReference type="InterPro" id="IPR012338">
    <property type="entry name" value="Beta-lactam/transpept-like"/>
</dbReference>
<keyword evidence="13 27" id="KW-0812">Transmembrane</keyword>
<comment type="catalytic activity">
    <reaction evidence="25">
        <text>[GlcNAc-(1-&gt;4)-Mur2Ac(oyl-L-Ala-gamma-D-Glu-L-Lys-D-Ala-D-Ala)](n)-di-trans,octa-cis-undecaprenyl diphosphate + beta-D-GlcNAc-(1-&gt;4)-Mur2Ac(oyl-L-Ala-gamma-D-Glu-L-Lys-D-Ala-D-Ala)-di-trans,octa-cis-undecaprenyl diphosphate = [GlcNAc-(1-&gt;4)-Mur2Ac(oyl-L-Ala-gamma-D-Glu-L-Lys-D-Ala-D-Ala)](n+1)-di-trans,octa-cis-undecaprenyl diphosphate + di-trans,octa-cis-undecaprenyl diphosphate + H(+)</text>
        <dbReference type="Rhea" id="RHEA:23708"/>
        <dbReference type="Rhea" id="RHEA-COMP:9602"/>
        <dbReference type="Rhea" id="RHEA-COMP:9603"/>
        <dbReference type="ChEBI" id="CHEBI:15378"/>
        <dbReference type="ChEBI" id="CHEBI:58405"/>
        <dbReference type="ChEBI" id="CHEBI:60033"/>
        <dbReference type="ChEBI" id="CHEBI:78435"/>
        <dbReference type="EC" id="2.4.99.28"/>
    </reaction>
</comment>
<evidence type="ECO:0000256" key="21">
    <source>
        <dbReference type="ARBA" id="ARBA00023268"/>
    </source>
</evidence>
<evidence type="ECO:0000256" key="9">
    <source>
        <dbReference type="ARBA" id="ARBA00022645"/>
    </source>
</evidence>
<feature type="domain" description="Penicillin-binding protein transpeptidase" evidence="28">
    <location>
        <begin position="470"/>
        <end position="736"/>
    </location>
</feature>
<keyword evidence="9" id="KW-0121">Carboxypeptidase</keyword>
<keyword evidence="11" id="KW-0328">Glycosyltransferase</keyword>
<dbReference type="GO" id="GO:0005886">
    <property type="term" value="C:plasma membrane"/>
    <property type="evidence" value="ECO:0007669"/>
    <property type="project" value="UniProtKB-SubCell"/>
</dbReference>
<evidence type="ECO:0000256" key="19">
    <source>
        <dbReference type="ARBA" id="ARBA00023136"/>
    </source>
</evidence>
<evidence type="ECO:0000256" key="22">
    <source>
        <dbReference type="ARBA" id="ARBA00023316"/>
    </source>
</evidence>
<dbReference type="InterPro" id="IPR031376">
    <property type="entry name" value="PCB_OB"/>
</dbReference>
<keyword evidence="8" id="KW-0997">Cell inner membrane</keyword>
<reference evidence="31" key="1">
    <citation type="submission" date="2018-10" db="EMBL/GenBank/DDBJ databases">
        <title>Acidithiobacillus sulfuriphilus sp. nov.: an extremely acidophilic sulfur-oxidizing chemolithotroph isolated from a neutral pH environment.</title>
        <authorList>
            <person name="Falagan C."/>
            <person name="Moya-Beltran A."/>
            <person name="Quatrini R."/>
            <person name="Johnson D.B."/>
        </authorList>
    </citation>
    <scope>NUCLEOTIDE SEQUENCE [LARGE SCALE GENOMIC DNA]</scope>
    <source>
        <strain evidence="31">CJ-2</strain>
    </source>
</reference>
<dbReference type="RefSeq" id="WP_123102404.1">
    <property type="nucleotide sequence ID" value="NZ_CP127527.1"/>
</dbReference>
<feature type="domain" description="Glycosyl transferase family 51" evidence="29">
    <location>
        <begin position="72"/>
        <end position="250"/>
    </location>
</feature>
<dbReference type="SUPFAM" id="SSF56601">
    <property type="entry name" value="beta-lactamase/transpeptidase-like"/>
    <property type="match status" value="1"/>
</dbReference>
<keyword evidence="22" id="KW-0961">Cell wall biogenesis/degradation</keyword>
<comment type="subcellular location">
    <subcellularLocation>
        <location evidence="1">Cell inner membrane</location>
        <topology evidence="1">Single-pass type II membrane protein</topology>
    </subcellularLocation>
</comment>
<keyword evidence="18 27" id="KW-1133">Transmembrane helix</keyword>
<keyword evidence="20" id="KW-0046">Antibiotic resistance</keyword>
<dbReference type="Gene3D" id="3.40.710.10">
    <property type="entry name" value="DD-peptidase/beta-lactamase superfamily"/>
    <property type="match status" value="1"/>
</dbReference>
<dbReference type="GO" id="GO:0009002">
    <property type="term" value="F:serine-type D-Ala-D-Ala carboxypeptidase activity"/>
    <property type="evidence" value="ECO:0007669"/>
    <property type="project" value="UniProtKB-EC"/>
</dbReference>
<evidence type="ECO:0000256" key="1">
    <source>
        <dbReference type="ARBA" id="ARBA00004249"/>
    </source>
</evidence>
<evidence type="ECO:0000259" key="29">
    <source>
        <dbReference type="Pfam" id="PF00912"/>
    </source>
</evidence>
<organism evidence="31">
    <name type="scientific">Acidithiobacillus sulfuriphilus</name>
    <dbReference type="NCBI Taxonomy" id="1867749"/>
    <lineage>
        <taxon>Bacteria</taxon>
        <taxon>Pseudomonadati</taxon>
        <taxon>Pseudomonadota</taxon>
        <taxon>Acidithiobacillia</taxon>
        <taxon>Acidithiobacillales</taxon>
        <taxon>Acidithiobacillaceae</taxon>
        <taxon>Acidithiobacillus</taxon>
    </lineage>
</organism>
<feature type="transmembrane region" description="Helical" evidence="27">
    <location>
        <begin position="21"/>
        <end position="43"/>
    </location>
</feature>
<evidence type="ECO:0000313" key="31">
    <source>
        <dbReference type="EMBL" id="RNF67649.1"/>
    </source>
</evidence>
<evidence type="ECO:0000256" key="12">
    <source>
        <dbReference type="ARBA" id="ARBA00022679"/>
    </source>
</evidence>
<dbReference type="InterPro" id="IPR023346">
    <property type="entry name" value="Lysozyme-like_dom_sf"/>
</dbReference>
<evidence type="ECO:0000256" key="15">
    <source>
        <dbReference type="ARBA" id="ARBA00022960"/>
    </source>
</evidence>
<dbReference type="SUPFAM" id="SSF53955">
    <property type="entry name" value="Lysozyme-like"/>
    <property type="match status" value="1"/>
</dbReference>
<comment type="pathway">
    <text evidence="2">Cell wall biogenesis; peptidoglycan biosynthesis.</text>
</comment>
<evidence type="ECO:0000256" key="26">
    <source>
        <dbReference type="ARBA" id="ARBA00060592"/>
    </source>
</evidence>
<gene>
    <name evidence="31" type="ORF">EC580_03985</name>
</gene>
<dbReference type="Pfam" id="PF00905">
    <property type="entry name" value="Transpeptidase"/>
    <property type="match status" value="1"/>
</dbReference>
<comment type="catalytic activity">
    <reaction evidence="23">
        <text>Preferential cleavage: (Ac)2-L-Lys-D-Ala-|-D-Ala. Also transpeptidation of peptidyl-alanyl moieties that are N-acyl substituents of D-alanine.</text>
        <dbReference type="EC" id="3.4.16.4"/>
    </reaction>
</comment>
<dbReference type="GO" id="GO:0046677">
    <property type="term" value="P:response to antibiotic"/>
    <property type="evidence" value="ECO:0007669"/>
    <property type="project" value="UniProtKB-KW"/>
</dbReference>
<evidence type="ECO:0000256" key="2">
    <source>
        <dbReference type="ARBA" id="ARBA00004752"/>
    </source>
</evidence>
<dbReference type="GO" id="GO:0008658">
    <property type="term" value="F:penicillin binding"/>
    <property type="evidence" value="ECO:0007669"/>
    <property type="project" value="InterPro"/>
</dbReference>
<evidence type="ECO:0000256" key="8">
    <source>
        <dbReference type="ARBA" id="ARBA00022519"/>
    </source>
</evidence>
<evidence type="ECO:0000256" key="18">
    <source>
        <dbReference type="ARBA" id="ARBA00022989"/>
    </source>
</evidence>
<accession>A0A3M8RGH5</accession>
<dbReference type="UniPathway" id="UPA00219"/>
<evidence type="ECO:0000256" key="3">
    <source>
        <dbReference type="ARBA" id="ARBA00007090"/>
    </source>
</evidence>
<dbReference type="PANTHER" id="PTHR32282:SF27">
    <property type="entry name" value="PENICILLIN-BINDING PROTEIN 1A"/>
    <property type="match status" value="1"/>
</dbReference>
<dbReference type="GO" id="GO:0008360">
    <property type="term" value="P:regulation of cell shape"/>
    <property type="evidence" value="ECO:0007669"/>
    <property type="project" value="UniProtKB-KW"/>
</dbReference>
<evidence type="ECO:0000256" key="4">
    <source>
        <dbReference type="ARBA" id="ARBA00007739"/>
    </source>
</evidence>
<dbReference type="FunFam" id="1.10.3810.10:FF:000003">
    <property type="entry name" value="Penicillin-binding protein 1a"/>
    <property type="match status" value="1"/>
</dbReference>
<dbReference type="Pfam" id="PF00912">
    <property type="entry name" value="Transgly"/>
    <property type="match status" value="1"/>
</dbReference>
<feature type="domain" description="Penicillin-binding protein OB-like" evidence="30">
    <location>
        <begin position="342"/>
        <end position="468"/>
    </location>
</feature>
<dbReference type="PANTHER" id="PTHR32282">
    <property type="entry name" value="BINDING PROTEIN TRANSPEPTIDASE, PUTATIVE-RELATED"/>
    <property type="match status" value="1"/>
</dbReference>
<dbReference type="GO" id="GO:0009252">
    <property type="term" value="P:peptidoglycan biosynthetic process"/>
    <property type="evidence" value="ECO:0007669"/>
    <property type="project" value="UniProtKB-UniPathway"/>
</dbReference>
<evidence type="ECO:0000256" key="23">
    <source>
        <dbReference type="ARBA" id="ARBA00034000"/>
    </source>
</evidence>
<keyword evidence="16" id="KW-0735">Signal-anchor</keyword>
<keyword evidence="21" id="KW-0511">Multifunctional enzyme</keyword>
<dbReference type="GO" id="GO:0006508">
    <property type="term" value="P:proteolysis"/>
    <property type="evidence" value="ECO:0007669"/>
    <property type="project" value="UniProtKB-KW"/>
</dbReference>
<proteinExistence type="inferred from homology"/>
<name>A0A3M8RGH5_9PROT</name>
<evidence type="ECO:0000256" key="20">
    <source>
        <dbReference type="ARBA" id="ARBA00023251"/>
    </source>
</evidence>
<evidence type="ECO:0000256" key="7">
    <source>
        <dbReference type="ARBA" id="ARBA00022475"/>
    </source>
</evidence>
<dbReference type="InterPro" id="IPR012340">
    <property type="entry name" value="NA-bd_OB-fold"/>
</dbReference>
<comment type="pathway">
    <text evidence="26">Glycan biosynthesis.</text>
</comment>
<evidence type="ECO:0000259" key="28">
    <source>
        <dbReference type="Pfam" id="PF00905"/>
    </source>
</evidence>
<evidence type="ECO:0000256" key="6">
    <source>
        <dbReference type="ARBA" id="ARBA00018638"/>
    </source>
</evidence>